<dbReference type="PANTHER" id="PTHR22801:SF63">
    <property type="entry name" value="C-TYPE LECTIN DOMAIN-CONTAINING PROTEIN"/>
    <property type="match status" value="1"/>
</dbReference>
<accession>A0A9J7HLN6</accession>
<evidence type="ECO:0000256" key="1">
    <source>
        <dbReference type="ARBA" id="ARBA00023157"/>
    </source>
</evidence>
<dbReference type="PROSITE" id="PS51257">
    <property type="entry name" value="PROKAR_LIPOPROTEIN"/>
    <property type="match status" value="1"/>
</dbReference>
<evidence type="ECO:0000259" key="4">
    <source>
        <dbReference type="PROSITE" id="PS50228"/>
    </source>
</evidence>
<dbReference type="Pfam" id="PF02140">
    <property type="entry name" value="SUEL_Lectin"/>
    <property type="match status" value="1"/>
</dbReference>
<dbReference type="InterPro" id="IPR018378">
    <property type="entry name" value="C-type_lectin_CS"/>
</dbReference>
<dbReference type="SUPFAM" id="SSF56436">
    <property type="entry name" value="C-type lectin-like"/>
    <property type="match status" value="1"/>
</dbReference>
<dbReference type="InterPro" id="IPR000922">
    <property type="entry name" value="Lectin_gal-bd_dom"/>
</dbReference>
<keyword evidence="2" id="KW-1133">Transmembrane helix</keyword>
<evidence type="ECO:0000313" key="6">
    <source>
        <dbReference type="RefSeq" id="XP_035660209.1"/>
    </source>
</evidence>
<dbReference type="CDD" id="cd22827">
    <property type="entry name" value="Gal_Rha_Lectin_SUL-I-like"/>
    <property type="match status" value="1"/>
</dbReference>
<evidence type="ECO:0000259" key="3">
    <source>
        <dbReference type="PROSITE" id="PS50041"/>
    </source>
</evidence>
<dbReference type="SMART" id="SM00034">
    <property type="entry name" value="CLECT"/>
    <property type="match status" value="1"/>
</dbReference>
<dbReference type="PROSITE" id="PS50041">
    <property type="entry name" value="C_TYPE_LECTIN_2"/>
    <property type="match status" value="1"/>
</dbReference>
<dbReference type="InterPro" id="IPR016186">
    <property type="entry name" value="C-type_lectin-like/link_sf"/>
</dbReference>
<evidence type="ECO:0000313" key="5">
    <source>
        <dbReference type="Proteomes" id="UP000001554"/>
    </source>
</evidence>
<dbReference type="InterPro" id="IPR016187">
    <property type="entry name" value="CTDL_fold"/>
</dbReference>
<evidence type="ECO:0000256" key="2">
    <source>
        <dbReference type="SAM" id="Phobius"/>
    </source>
</evidence>
<name>A0A9J7HLN6_BRAFL</name>
<feature type="transmembrane region" description="Helical" evidence="2">
    <location>
        <begin position="12"/>
        <end position="30"/>
    </location>
</feature>
<dbReference type="OMA" id="ENCAFTR"/>
<keyword evidence="2" id="KW-0472">Membrane</keyword>
<feature type="domain" description="C-type lectin" evidence="3">
    <location>
        <begin position="41"/>
        <end position="158"/>
    </location>
</feature>
<dbReference type="PANTHER" id="PTHR22801">
    <property type="entry name" value="LITHOSTATHINE"/>
    <property type="match status" value="1"/>
</dbReference>
<dbReference type="InterPro" id="IPR001304">
    <property type="entry name" value="C-type_lectin-like"/>
</dbReference>
<dbReference type="Pfam" id="PF00059">
    <property type="entry name" value="Lectin_C"/>
    <property type="match status" value="1"/>
</dbReference>
<sequence length="312" mass="34314">MFVRDGPRNALSQWTCMLVLLFVFGAYYGVTGCSEADYVSFNGICYKDFAEEKTYEEARQTCARDGGLLAMPKDDAINTFIHDLSGGAIRWIGLNDINNEGQFVFEDGQTLEEASYSNWKRGEPNDLGRRGEDCAQIYTSEHAWNDAPCDRTWGFICQLGTEVGRACEREWLTITCAEGGTILVSHANYGRTSSTYCTEGPRVTDTDCTSETSQDIVSETCNGETHCSILASNSVFGDPCVGTHKYLEVGYSCVQPGNTTATTVQMTVTTMDTQGYCPEAVVETETEPVVFPRTEGGDFSYSVERCPSFPGK</sequence>
<protein>
    <submittedName>
        <fullName evidence="6">Aggrecan core protein-like</fullName>
    </submittedName>
</protein>
<dbReference type="Proteomes" id="UP000001554">
    <property type="component" value="Chromosome 17"/>
</dbReference>
<dbReference type="RefSeq" id="XP_035660209.1">
    <property type="nucleotide sequence ID" value="XM_035804316.1"/>
</dbReference>
<dbReference type="Gene3D" id="2.60.120.740">
    <property type="match status" value="1"/>
</dbReference>
<organism evidence="5 6">
    <name type="scientific">Branchiostoma floridae</name>
    <name type="common">Florida lancelet</name>
    <name type="synonym">Amphioxus</name>
    <dbReference type="NCBI Taxonomy" id="7739"/>
    <lineage>
        <taxon>Eukaryota</taxon>
        <taxon>Metazoa</taxon>
        <taxon>Chordata</taxon>
        <taxon>Cephalochordata</taxon>
        <taxon>Leptocardii</taxon>
        <taxon>Amphioxiformes</taxon>
        <taxon>Branchiostomatidae</taxon>
        <taxon>Branchiostoma</taxon>
    </lineage>
</organism>
<keyword evidence="2" id="KW-0812">Transmembrane</keyword>
<keyword evidence="1" id="KW-1015">Disulfide bond</keyword>
<dbReference type="InterPro" id="IPR043159">
    <property type="entry name" value="Lectin_gal-bd_sf"/>
</dbReference>
<dbReference type="GO" id="GO:0030246">
    <property type="term" value="F:carbohydrate binding"/>
    <property type="evidence" value="ECO:0007669"/>
    <property type="project" value="InterPro"/>
</dbReference>
<dbReference type="OrthoDB" id="1100386at2759"/>
<dbReference type="Gene3D" id="3.10.100.10">
    <property type="entry name" value="Mannose-Binding Protein A, subunit A"/>
    <property type="match status" value="1"/>
</dbReference>
<dbReference type="AlphaFoldDB" id="A0A9J7HLN6"/>
<proteinExistence type="predicted"/>
<dbReference type="PROSITE" id="PS50228">
    <property type="entry name" value="SUEL_LECTIN"/>
    <property type="match status" value="1"/>
</dbReference>
<dbReference type="InterPro" id="IPR050801">
    <property type="entry name" value="Ca-Dep_Lectins_ImmuneDev"/>
</dbReference>
<dbReference type="GeneID" id="118404931"/>
<dbReference type="FunFam" id="2.60.120.740:FF:000001">
    <property type="entry name" value="Adhesion G protein-coupled receptor L2"/>
    <property type="match status" value="1"/>
</dbReference>
<dbReference type="KEGG" id="bfo:118404931"/>
<dbReference type="PROSITE" id="PS00615">
    <property type="entry name" value="C_TYPE_LECTIN_1"/>
    <property type="match status" value="1"/>
</dbReference>
<reference evidence="6" key="2">
    <citation type="submission" date="2025-08" db="UniProtKB">
        <authorList>
            <consortium name="RefSeq"/>
        </authorList>
    </citation>
    <scope>IDENTIFICATION</scope>
    <source>
        <strain evidence="6">S238N-H82</strain>
        <tissue evidence="6">Testes</tissue>
    </source>
</reference>
<feature type="domain" description="SUEL-type lectin" evidence="4">
    <location>
        <begin position="166"/>
        <end position="254"/>
    </location>
</feature>
<keyword evidence="5" id="KW-1185">Reference proteome</keyword>
<reference evidence="5" key="1">
    <citation type="journal article" date="2020" name="Nat. Ecol. Evol.">
        <title>Deeply conserved synteny resolves early events in vertebrate evolution.</title>
        <authorList>
            <person name="Simakov O."/>
            <person name="Marletaz F."/>
            <person name="Yue J.X."/>
            <person name="O'Connell B."/>
            <person name="Jenkins J."/>
            <person name="Brandt A."/>
            <person name="Calef R."/>
            <person name="Tung C.H."/>
            <person name="Huang T.K."/>
            <person name="Schmutz J."/>
            <person name="Satoh N."/>
            <person name="Yu J.K."/>
            <person name="Putnam N.H."/>
            <person name="Green R.E."/>
            <person name="Rokhsar D.S."/>
        </authorList>
    </citation>
    <scope>NUCLEOTIDE SEQUENCE [LARGE SCALE GENOMIC DNA]</scope>
    <source>
        <strain evidence="5">S238N-H82</strain>
    </source>
</reference>
<gene>
    <name evidence="6" type="primary">LOC118404931</name>
</gene>